<reference evidence="2 3" key="1">
    <citation type="submission" date="2023-01" db="EMBL/GenBank/DDBJ databases">
        <authorList>
            <person name="Kreplak J."/>
        </authorList>
    </citation>
    <scope>NUCLEOTIDE SEQUENCE [LARGE SCALE GENOMIC DNA]</scope>
</reference>
<evidence type="ECO:0000256" key="1">
    <source>
        <dbReference type="SAM" id="MobiDB-lite"/>
    </source>
</evidence>
<dbReference type="EMBL" id="OX451736">
    <property type="protein sequence ID" value="CAI8585444.1"/>
    <property type="molecule type" value="Genomic_DNA"/>
</dbReference>
<evidence type="ECO:0000313" key="3">
    <source>
        <dbReference type="Proteomes" id="UP001157006"/>
    </source>
</evidence>
<evidence type="ECO:0000313" key="2">
    <source>
        <dbReference type="EMBL" id="CAI8585444.1"/>
    </source>
</evidence>
<dbReference type="AlphaFoldDB" id="A0AAV0YL51"/>
<feature type="region of interest" description="Disordered" evidence="1">
    <location>
        <begin position="12"/>
        <end position="42"/>
    </location>
</feature>
<gene>
    <name evidence="2" type="ORF">VFH_I206440</name>
</gene>
<sequence>MITHQTIKLAEVVTRKHRENEHNRLTDQSGSGDSSKEAETERNPVNLEYSGYVLQVNFRVCISNGFRMISGMDFMGQRSGDEVNQRNFAARFLVSEEEFGRIVRTWRQMELNQ</sequence>
<accession>A0AAV0YL51</accession>
<organism evidence="2 3">
    <name type="scientific">Vicia faba</name>
    <name type="common">Broad bean</name>
    <name type="synonym">Faba vulgaris</name>
    <dbReference type="NCBI Taxonomy" id="3906"/>
    <lineage>
        <taxon>Eukaryota</taxon>
        <taxon>Viridiplantae</taxon>
        <taxon>Streptophyta</taxon>
        <taxon>Embryophyta</taxon>
        <taxon>Tracheophyta</taxon>
        <taxon>Spermatophyta</taxon>
        <taxon>Magnoliopsida</taxon>
        <taxon>eudicotyledons</taxon>
        <taxon>Gunneridae</taxon>
        <taxon>Pentapetalae</taxon>
        <taxon>rosids</taxon>
        <taxon>fabids</taxon>
        <taxon>Fabales</taxon>
        <taxon>Fabaceae</taxon>
        <taxon>Papilionoideae</taxon>
        <taxon>50 kb inversion clade</taxon>
        <taxon>NPAAA clade</taxon>
        <taxon>Hologalegina</taxon>
        <taxon>IRL clade</taxon>
        <taxon>Fabeae</taxon>
        <taxon>Vicia</taxon>
    </lineage>
</organism>
<proteinExistence type="predicted"/>
<keyword evidence="3" id="KW-1185">Reference proteome</keyword>
<dbReference type="Proteomes" id="UP001157006">
    <property type="component" value="Chromosome 1L"/>
</dbReference>
<name>A0AAV0YL51_VICFA</name>
<protein>
    <submittedName>
        <fullName evidence="2">Uncharacterized protein</fullName>
    </submittedName>
</protein>